<evidence type="ECO:0000313" key="5">
    <source>
        <dbReference type="Proteomes" id="UP001562354"/>
    </source>
</evidence>
<evidence type="ECO:0000313" key="4">
    <source>
        <dbReference type="EMBL" id="KAL1310657.1"/>
    </source>
</evidence>
<evidence type="ECO:0000259" key="3">
    <source>
        <dbReference type="Pfam" id="PF09463"/>
    </source>
</evidence>
<gene>
    <name evidence="4" type="ORF">AAFC00_000924</name>
</gene>
<keyword evidence="2" id="KW-1133">Transmembrane helix</keyword>
<organism evidence="4 5">
    <name type="scientific">Neodothiora populina</name>
    <dbReference type="NCBI Taxonomy" id="2781224"/>
    <lineage>
        <taxon>Eukaryota</taxon>
        <taxon>Fungi</taxon>
        <taxon>Dikarya</taxon>
        <taxon>Ascomycota</taxon>
        <taxon>Pezizomycotina</taxon>
        <taxon>Dothideomycetes</taxon>
        <taxon>Dothideomycetidae</taxon>
        <taxon>Dothideales</taxon>
        <taxon>Dothioraceae</taxon>
        <taxon>Neodothiora</taxon>
    </lineage>
</organism>
<dbReference type="InterPro" id="IPR018571">
    <property type="entry name" value="Membrane_anchor_Opy2_N"/>
</dbReference>
<feature type="region of interest" description="Disordered" evidence="1">
    <location>
        <begin position="321"/>
        <end position="422"/>
    </location>
</feature>
<dbReference type="RefSeq" id="XP_069203506.1">
    <property type="nucleotide sequence ID" value="XM_069347660.1"/>
</dbReference>
<keyword evidence="2" id="KW-0812">Transmembrane</keyword>
<dbReference type="GeneID" id="95974627"/>
<keyword evidence="2" id="KW-0472">Membrane</keyword>
<protein>
    <recommendedName>
        <fullName evidence="3">Membrane anchor Opy2 N-terminal domain-containing protein</fullName>
    </recommendedName>
</protein>
<keyword evidence="5" id="KW-1185">Reference proteome</keyword>
<dbReference type="Pfam" id="PF09463">
    <property type="entry name" value="Opy2"/>
    <property type="match status" value="1"/>
</dbReference>
<accession>A0ABR3PML0</accession>
<feature type="transmembrane region" description="Helical" evidence="2">
    <location>
        <begin position="94"/>
        <end position="117"/>
    </location>
</feature>
<evidence type="ECO:0000256" key="2">
    <source>
        <dbReference type="SAM" id="Phobius"/>
    </source>
</evidence>
<feature type="region of interest" description="Disordered" evidence="1">
    <location>
        <begin position="451"/>
        <end position="480"/>
    </location>
</feature>
<dbReference type="Proteomes" id="UP001562354">
    <property type="component" value="Unassembled WGS sequence"/>
</dbReference>
<reference evidence="4 5" key="1">
    <citation type="submission" date="2024-07" db="EMBL/GenBank/DDBJ databases">
        <title>Draft sequence of the Neodothiora populina.</title>
        <authorList>
            <person name="Drown D.D."/>
            <person name="Schuette U.S."/>
            <person name="Buechlein A.B."/>
            <person name="Rusch D.R."/>
            <person name="Winton L.W."/>
            <person name="Adams G.A."/>
        </authorList>
    </citation>
    <scope>NUCLEOTIDE SEQUENCE [LARGE SCALE GENOMIC DNA]</scope>
    <source>
        <strain evidence="4 5">CPC 39397</strain>
    </source>
</reference>
<feature type="domain" description="Membrane anchor Opy2 N-terminal" evidence="3">
    <location>
        <begin position="43"/>
        <end position="77"/>
    </location>
</feature>
<feature type="compositionally biased region" description="Basic and acidic residues" evidence="1">
    <location>
        <begin position="467"/>
        <end position="480"/>
    </location>
</feature>
<evidence type="ECO:0000256" key="1">
    <source>
        <dbReference type="SAM" id="MobiDB-lite"/>
    </source>
</evidence>
<dbReference type="EMBL" id="JBFMKM010000003">
    <property type="protein sequence ID" value="KAL1310657.1"/>
    <property type="molecule type" value="Genomic_DNA"/>
</dbReference>
<sequence>MAVSAQCSSSTTTITMRSLLNLPLQANYSAAVDRTLRTIFKRCVQCPETIPSCPSCKSDEVCSLISQSCGSCASMTCIKNNDQGPPSSGPNVGAIAGGVIGGVFVVALVVFLVWWFVIRGRRAQYEEEWVEDDAAAQKHADDFNMQRGSVHTSNSRSTSLFSRASNMIPIAYIPGVMNRDGRNNSNLNVPPVPPIPAVLGPNSGHSTNGDALFFKPGDLRDSTYSDSSSMDDRSTFYGRPSITPSLARSSVATFRDDAVEHPMPAQTIVRGKANVVSVNSSQKTSPNDTPDKELAGMDFNQAQKQQKVNVVIPGQASKGASIGKPTLLTLTKKSSGKPKAAGRFPTKNSNPALGAKPIKSSPLAYRDEPSDTEEEKETGPMSESLVTPIQESPMPAQSPFADPKGPAVAQPKGKGKAVGDVRDSNVSEQSFIGMGGLKSIAEVSSIIEDATKRASRVSSQHTALGPIRDESPFGDEHETK</sequence>
<comment type="caution">
    <text evidence="4">The sequence shown here is derived from an EMBL/GenBank/DDBJ whole genome shotgun (WGS) entry which is preliminary data.</text>
</comment>
<proteinExistence type="predicted"/>
<name>A0ABR3PML0_9PEZI</name>